<reference evidence="3" key="1">
    <citation type="journal article" date="2019" name="Int. J. Syst. Evol. Microbiol.">
        <title>The Global Catalogue of Microorganisms (GCM) 10K type strain sequencing project: providing services to taxonomists for standard genome sequencing and annotation.</title>
        <authorList>
            <consortium name="The Broad Institute Genomics Platform"/>
            <consortium name="The Broad Institute Genome Sequencing Center for Infectious Disease"/>
            <person name="Wu L."/>
            <person name="Ma J."/>
        </authorList>
    </citation>
    <scope>NUCLEOTIDE SEQUENCE [LARGE SCALE GENOMIC DNA]</scope>
    <source>
        <strain evidence="3">CGMCC 4.1641</strain>
    </source>
</reference>
<dbReference type="InterPro" id="IPR001460">
    <property type="entry name" value="PCN-bd_Tpept"/>
</dbReference>
<dbReference type="PANTHER" id="PTHR30627:SF24">
    <property type="entry name" value="PENICILLIN-BINDING PROTEIN 4B"/>
    <property type="match status" value="1"/>
</dbReference>
<protein>
    <submittedName>
        <fullName evidence="2">Penicillin-binding transpeptidase domain-containing protein</fullName>
    </submittedName>
</protein>
<name>A0ABV9ZTS6_9ACTN</name>
<comment type="caution">
    <text evidence="2">The sequence shown here is derived from an EMBL/GenBank/DDBJ whole genome shotgun (WGS) entry which is preliminary data.</text>
</comment>
<dbReference type="EMBL" id="JBHSKJ010000004">
    <property type="protein sequence ID" value="MFC5144788.1"/>
    <property type="molecule type" value="Genomic_DNA"/>
</dbReference>
<dbReference type="PANTHER" id="PTHR30627">
    <property type="entry name" value="PEPTIDOGLYCAN D,D-TRANSPEPTIDASE"/>
    <property type="match status" value="1"/>
</dbReference>
<dbReference type="SUPFAM" id="SSF56601">
    <property type="entry name" value="beta-lactamase/transpeptidase-like"/>
    <property type="match status" value="1"/>
</dbReference>
<gene>
    <name evidence="2" type="ORF">ACFPP6_08890</name>
</gene>
<dbReference type="RefSeq" id="WP_382038856.1">
    <property type="nucleotide sequence ID" value="NZ_JBHSKJ010000004.1"/>
</dbReference>
<dbReference type="InterPro" id="IPR012338">
    <property type="entry name" value="Beta-lactam/transpept-like"/>
</dbReference>
<dbReference type="Proteomes" id="UP001596222">
    <property type="component" value="Unassembled WGS sequence"/>
</dbReference>
<dbReference type="Gene3D" id="3.90.1310.10">
    <property type="entry name" value="Penicillin-binding protein 2a (Domain 2)"/>
    <property type="match status" value="1"/>
</dbReference>
<evidence type="ECO:0000313" key="3">
    <source>
        <dbReference type="Proteomes" id="UP001596222"/>
    </source>
</evidence>
<evidence type="ECO:0000313" key="2">
    <source>
        <dbReference type="EMBL" id="MFC5144788.1"/>
    </source>
</evidence>
<sequence>MARWRPPSTRPCQRAAAEGLRGHKGAAVALDVETGRIRALVSAPSYDPSAFSGNARADAGAWKELNANQDKPLLNRALRQAVPSGRTFHVVVAAAALEKGLYTSVDTPTRAPGGTGGCENASISHALRNGCDEVFTAMAAEVGRDAVRATAEAFGFNEKQLDVPLRVMESTYGEGEAKATPLQMARVMAVIGNGGKQIGPQLVDRIVHSDGSVQKPKAYAAAGRQAIKQGTAAQLRSALGSGQLATRTDAESWSVALLRTADGRLLGVAVQADGDGPSGTASSAPVMDRMVKAATG</sequence>
<organism evidence="2 3">
    <name type="scientific">Streptomyces aureoversilis</name>
    <dbReference type="NCBI Taxonomy" id="67277"/>
    <lineage>
        <taxon>Bacteria</taxon>
        <taxon>Bacillati</taxon>
        <taxon>Actinomycetota</taxon>
        <taxon>Actinomycetes</taxon>
        <taxon>Kitasatosporales</taxon>
        <taxon>Streptomycetaceae</taxon>
        <taxon>Streptomyces</taxon>
    </lineage>
</organism>
<dbReference type="InterPro" id="IPR050515">
    <property type="entry name" value="Beta-lactam/transpept"/>
</dbReference>
<proteinExistence type="predicted"/>
<keyword evidence="3" id="KW-1185">Reference proteome</keyword>
<evidence type="ECO:0000259" key="1">
    <source>
        <dbReference type="Pfam" id="PF00905"/>
    </source>
</evidence>
<dbReference type="Gene3D" id="3.40.710.10">
    <property type="entry name" value="DD-peptidase/beta-lactamase superfamily"/>
    <property type="match status" value="1"/>
</dbReference>
<accession>A0ABV9ZTS6</accession>
<feature type="domain" description="Penicillin-binding protein transpeptidase" evidence="1">
    <location>
        <begin position="25"/>
        <end position="254"/>
    </location>
</feature>
<dbReference type="Pfam" id="PF00905">
    <property type="entry name" value="Transpeptidase"/>
    <property type="match status" value="1"/>
</dbReference>